<protein>
    <submittedName>
        <fullName evidence="1">Uncharacterized protein</fullName>
    </submittedName>
</protein>
<proteinExistence type="predicted"/>
<sequence length="231" mass="26744">MQPRPMLVLMKPTYLNILPVTITLERYFVGSQLSDAHDSQRGDPTEINDAQRNMCHGEEYAAISSESSNMPASTVPNLPNKSCSCNHYSNQPSTSRYRHAEYGYESSVENRNTLRERELLTESYTDNRAFSIFHERIDDSSHEAGNRTKFHSVEPDKQLYVDELLLKKYGFSNCFIRAKHSANVNKIWDKHANLNFVETTGIQNPPLSQCFHLRAFRAYPKYRYSKFSFQI</sequence>
<accession>A0AAD4MJE9</accession>
<keyword evidence="2" id="KW-1185">Reference proteome</keyword>
<evidence type="ECO:0000313" key="2">
    <source>
        <dbReference type="Proteomes" id="UP001201812"/>
    </source>
</evidence>
<gene>
    <name evidence="1" type="ORF">DdX_20018</name>
</gene>
<reference evidence="1" key="1">
    <citation type="submission" date="2022-01" db="EMBL/GenBank/DDBJ databases">
        <title>Genome Sequence Resource for Two Populations of Ditylenchus destructor, the Migratory Endoparasitic Phytonematode.</title>
        <authorList>
            <person name="Zhang H."/>
            <person name="Lin R."/>
            <person name="Xie B."/>
        </authorList>
    </citation>
    <scope>NUCLEOTIDE SEQUENCE</scope>
    <source>
        <strain evidence="1">BazhouSP</strain>
    </source>
</reference>
<name>A0AAD4MJE9_9BILA</name>
<dbReference type="Proteomes" id="UP001201812">
    <property type="component" value="Unassembled WGS sequence"/>
</dbReference>
<evidence type="ECO:0000313" key="1">
    <source>
        <dbReference type="EMBL" id="KAI1694619.1"/>
    </source>
</evidence>
<dbReference type="EMBL" id="JAKKPZ010000489">
    <property type="protein sequence ID" value="KAI1694619.1"/>
    <property type="molecule type" value="Genomic_DNA"/>
</dbReference>
<organism evidence="1 2">
    <name type="scientific">Ditylenchus destructor</name>
    <dbReference type="NCBI Taxonomy" id="166010"/>
    <lineage>
        <taxon>Eukaryota</taxon>
        <taxon>Metazoa</taxon>
        <taxon>Ecdysozoa</taxon>
        <taxon>Nematoda</taxon>
        <taxon>Chromadorea</taxon>
        <taxon>Rhabditida</taxon>
        <taxon>Tylenchina</taxon>
        <taxon>Tylenchomorpha</taxon>
        <taxon>Sphaerularioidea</taxon>
        <taxon>Anguinidae</taxon>
        <taxon>Anguininae</taxon>
        <taxon>Ditylenchus</taxon>
    </lineage>
</organism>
<comment type="caution">
    <text evidence="1">The sequence shown here is derived from an EMBL/GenBank/DDBJ whole genome shotgun (WGS) entry which is preliminary data.</text>
</comment>
<dbReference type="AlphaFoldDB" id="A0AAD4MJE9"/>